<dbReference type="PANTHER" id="PTHR35831:SF2">
    <property type="entry name" value="OS01G0642200 PROTEIN"/>
    <property type="match status" value="1"/>
</dbReference>
<feature type="compositionally biased region" description="Basic and acidic residues" evidence="1">
    <location>
        <begin position="1"/>
        <end position="21"/>
    </location>
</feature>
<evidence type="ECO:0000313" key="2">
    <source>
        <dbReference type="EMBL" id="EEF37991.1"/>
    </source>
</evidence>
<dbReference type="AlphaFoldDB" id="B9SEG1"/>
<feature type="region of interest" description="Disordered" evidence="1">
    <location>
        <begin position="1"/>
        <end position="59"/>
    </location>
</feature>
<evidence type="ECO:0000256" key="1">
    <source>
        <dbReference type="SAM" id="MobiDB-lite"/>
    </source>
</evidence>
<name>B9SEG1_RICCO</name>
<keyword evidence="3" id="KW-1185">Reference proteome</keyword>
<feature type="compositionally biased region" description="Basic residues" evidence="1">
    <location>
        <begin position="46"/>
        <end position="59"/>
    </location>
</feature>
<feature type="compositionally biased region" description="Low complexity" evidence="1">
    <location>
        <begin position="22"/>
        <end position="35"/>
    </location>
</feature>
<sequence>MASLKAEKPAHQAAPVKKEPTKASTGAPKAPASKPAPKRAEQKPREPRKKVTGSKPTTK</sequence>
<proteinExistence type="predicted"/>
<organism evidence="2 3">
    <name type="scientific">Ricinus communis</name>
    <name type="common">Castor bean</name>
    <dbReference type="NCBI Taxonomy" id="3988"/>
    <lineage>
        <taxon>Eukaryota</taxon>
        <taxon>Viridiplantae</taxon>
        <taxon>Streptophyta</taxon>
        <taxon>Embryophyta</taxon>
        <taxon>Tracheophyta</taxon>
        <taxon>Spermatophyta</taxon>
        <taxon>Magnoliopsida</taxon>
        <taxon>eudicotyledons</taxon>
        <taxon>Gunneridae</taxon>
        <taxon>Pentapetalae</taxon>
        <taxon>rosids</taxon>
        <taxon>fabids</taxon>
        <taxon>Malpighiales</taxon>
        <taxon>Euphorbiaceae</taxon>
        <taxon>Acalyphoideae</taxon>
        <taxon>Acalypheae</taxon>
        <taxon>Ricinus</taxon>
    </lineage>
</organism>
<gene>
    <name evidence="2" type="ORF">RCOM_0704120</name>
</gene>
<dbReference type="EMBL" id="EQ973936">
    <property type="protein sequence ID" value="EEF37991.1"/>
    <property type="molecule type" value="Genomic_DNA"/>
</dbReference>
<dbReference type="PANTHER" id="PTHR35831">
    <property type="entry name" value="OS01G0642200 PROTEIN"/>
    <property type="match status" value="1"/>
</dbReference>
<dbReference type="Proteomes" id="UP000008311">
    <property type="component" value="Unassembled WGS sequence"/>
</dbReference>
<accession>B9SEG1</accession>
<reference evidence="3" key="1">
    <citation type="journal article" date="2010" name="Nat. Biotechnol.">
        <title>Draft genome sequence of the oilseed species Ricinus communis.</title>
        <authorList>
            <person name="Chan A.P."/>
            <person name="Crabtree J."/>
            <person name="Zhao Q."/>
            <person name="Lorenzi H."/>
            <person name="Orvis J."/>
            <person name="Puiu D."/>
            <person name="Melake-Berhan A."/>
            <person name="Jones K.M."/>
            <person name="Redman J."/>
            <person name="Chen G."/>
            <person name="Cahoon E.B."/>
            <person name="Gedil M."/>
            <person name="Stanke M."/>
            <person name="Haas B.J."/>
            <person name="Wortman J.R."/>
            <person name="Fraser-Liggett C.M."/>
            <person name="Ravel J."/>
            <person name="Rabinowicz P.D."/>
        </authorList>
    </citation>
    <scope>NUCLEOTIDE SEQUENCE [LARGE SCALE GENOMIC DNA]</scope>
    <source>
        <strain evidence="3">cv. Hale</strain>
    </source>
</reference>
<protein>
    <submittedName>
        <fullName evidence="2">Uncharacterized protein</fullName>
    </submittedName>
</protein>
<dbReference type="InParanoid" id="B9SEG1"/>
<evidence type="ECO:0000313" key="3">
    <source>
        <dbReference type="Proteomes" id="UP000008311"/>
    </source>
</evidence>